<organism evidence="1 2">
    <name type="scientific">Rhodopirellula maiorica SM1</name>
    <dbReference type="NCBI Taxonomy" id="1265738"/>
    <lineage>
        <taxon>Bacteria</taxon>
        <taxon>Pseudomonadati</taxon>
        <taxon>Planctomycetota</taxon>
        <taxon>Planctomycetia</taxon>
        <taxon>Pirellulales</taxon>
        <taxon>Pirellulaceae</taxon>
        <taxon>Novipirellula</taxon>
    </lineage>
</organism>
<dbReference type="AlphaFoldDB" id="M5S0K8"/>
<evidence type="ECO:0000313" key="2">
    <source>
        <dbReference type="Proteomes" id="UP000011991"/>
    </source>
</evidence>
<protein>
    <submittedName>
        <fullName evidence="1">Uncharacterized protein</fullName>
    </submittedName>
</protein>
<comment type="caution">
    <text evidence="1">The sequence shown here is derived from an EMBL/GenBank/DDBJ whole genome shotgun (WGS) entry which is preliminary data.</text>
</comment>
<keyword evidence="2" id="KW-1185">Reference proteome</keyword>
<proteinExistence type="predicted"/>
<dbReference type="EMBL" id="ANOG01000271">
    <property type="protein sequence ID" value="EMI21187.1"/>
    <property type="molecule type" value="Genomic_DNA"/>
</dbReference>
<evidence type="ECO:0000313" key="1">
    <source>
        <dbReference type="EMBL" id="EMI21187.1"/>
    </source>
</evidence>
<reference evidence="1 2" key="1">
    <citation type="journal article" date="2013" name="Mar. Genomics">
        <title>Expression of sulfatases in Rhodopirellula baltica and the diversity of sulfatases in the genus Rhodopirellula.</title>
        <authorList>
            <person name="Wegner C.E."/>
            <person name="Richter-Heitmann T."/>
            <person name="Klindworth A."/>
            <person name="Klockow C."/>
            <person name="Richter M."/>
            <person name="Achstetter T."/>
            <person name="Glockner F.O."/>
            <person name="Harder J."/>
        </authorList>
    </citation>
    <scope>NUCLEOTIDE SEQUENCE [LARGE SCALE GENOMIC DNA]</scope>
    <source>
        <strain evidence="1 2">SM1</strain>
    </source>
</reference>
<dbReference type="Proteomes" id="UP000011991">
    <property type="component" value="Unassembled WGS sequence"/>
</dbReference>
<name>M5S0K8_9BACT</name>
<gene>
    <name evidence="1" type="ORF">RMSM_01888</name>
</gene>
<sequence length="46" mass="5260">MQLSCIEDFSKSRGSLPQYFFAYCFWGVPPRSRRMLCAAGEGIPQQ</sequence>
<accession>M5S0K8</accession>
<dbReference type="PATRIC" id="fig|1265738.3.peg.1882"/>